<evidence type="ECO:0000313" key="9">
    <source>
        <dbReference type="Proteomes" id="UP000664904"/>
    </source>
</evidence>
<dbReference type="GO" id="GO:0022900">
    <property type="term" value="P:electron transport chain"/>
    <property type="evidence" value="ECO:0007669"/>
    <property type="project" value="InterPro"/>
</dbReference>
<gene>
    <name evidence="8" type="ORF">J5O05_04345</name>
</gene>
<dbReference type="GO" id="GO:0005886">
    <property type="term" value="C:plasma membrane"/>
    <property type="evidence" value="ECO:0007669"/>
    <property type="project" value="InterPro"/>
</dbReference>
<dbReference type="PANTHER" id="PTHR36118:SF1">
    <property type="entry name" value="ION-TRANSLOCATING OXIDOREDUCTASE COMPLEX SUBUNIT G"/>
    <property type="match status" value="1"/>
</dbReference>
<evidence type="ECO:0000313" key="8">
    <source>
        <dbReference type="EMBL" id="QTH72124.1"/>
    </source>
</evidence>
<dbReference type="Proteomes" id="UP000664904">
    <property type="component" value="Chromosome"/>
</dbReference>
<dbReference type="Pfam" id="PF04205">
    <property type="entry name" value="FMN_bind"/>
    <property type="match status" value="1"/>
</dbReference>
<dbReference type="EMBL" id="CP072133">
    <property type="protein sequence ID" value="QTH72124.1"/>
    <property type="molecule type" value="Genomic_DNA"/>
</dbReference>
<dbReference type="GO" id="GO:0010181">
    <property type="term" value="F:FMN binding"/>
    <property type="evidence" value="ECO:0007669"/>
    <property type="project" value="InterPro"/>
</dbReference>
<dbReference type="AlphaFoldDB" id="A0A975DIE7"/>
<feature type="domain" description="FMN-binding" evidence="7">
    <location>
        <begin position="90"/>
        <end position="171"/>
    </location>
</feature>
<proteinExistence type="predicted"/>
<dbReference type="InterPro" id="IPR010209">
    <property type="entry name" value="Ion_transpt_RnfG/RsxG"/>
</dbReference>
<dbReference type="RefSeq" id="WP_208843746.1">
    <property type="nucleotide sequence ID" value="NZ_CP072133.1"/>
</dbReference>
<dbReference type="KEGG" id="pxi:J5O05_04345"/>
<keyword evidence="1" id="KW-0813">Transport</keyword>
<sequence>MRPLPSLIALGAAATCQMVYAADYLTVIEAQQLLFPSAVAIDHKVAISDEQKDQIKSLAGVRQRFDEQEVYKMEKDGNLVGWTIIDNVVGKHEFITYAVGIDATGKVTGIEVLSYRETHGAQIRMQPWRDMFVGKTLSDKFKLNKDIPNISGATLSCRNVTDGVKRLLALHQVVLQS</sequence>
<dbReference type="GO" id="GO:0009055">
    <property type="term" value="F:electron transfer activity"/>
    <property type="evidence" value="ECO:0007669"/>
    <property type="project" value="InterPro"/>
</dbReference>
<organism evidence="8 9">
    <name type="scientific">Pseudoalteromonas xiamenensis</name>
    <dbReference type="NCBI Taxonomy" id="882626"/>
    <lineage>
        <taxon>Bacteria</taxon>
        <taxon>Pseudomonadati</taxon>
        <taxon>Pseudomonadota</taxon>
        <taxon>Gammaproteobacteria</taxon>
        <taxon>Alteromonadales</taxon>
        <taxon>Pseudoalteromonadaceae</taxon>
        <taxon>Pseudoalteromonas</taxon>
    </lineage>
</organism>
<protein>
    <submittedName>
        <fullName evidence="8">FMN-binding protein</fullName>
    </submittedName>
</protein>
<keyword evidence="6" id="KW-0732">Signal</keyword>
<keyword evidence="9" id="KW-1185">Reference proteome</keyword>
<evidence type="ECO:0000256" key="2">
    <source>
        <dbReference type="ARBA" id="ARBA00022553"/>
    </source>
</evidence>
<name>A0A975DIE7_9GAMM</name>
<evidence type="ECO:0000256" key="3">
    <source>
        <dbReference type="ARBA" id="ARBA00022630"/>
    </source>
</evidence>
<dbReference type="SMART" id="SM00900">
    <property type="entry name" value="FMN_bind"/>
    <property type="match status" value="1"/>
</dbReference>
<evidence type="ECO:0000256" key="1">
    <source>
        <dbReference type="ARBA" id="ARBA00022448"/>
    </source>
</evidence>
<keyword evidence="4" id="KW-0288">FMN</keyword>
<feature type="chain" id="PRO_5037386359" evidence="6">
    <location>
        <begin position="22"/>
        <end position="177"/>
    </location>
</feature>
<evidence type="ECO:0000256" key="4">
    <source>
        <dbReference type="ARBA" id="ARBA00022643"/>
    </source>
</evidence>
<keyword evidence="2" id="KW-0597">Phosphoprotein</keyword>
<keyword evidence="5" id="KW-0249">Electron transport</keyword>
<feature type="signal peptide" evidence="6">
    <location>
        <begin position="1"/>
        <end position="21"/>
    </location>
</feature>
<dbReference type="InterPro" id="IPR007329">
    <property type="entry name" value="FMN-bd"/>
</dbReference>
<reference evidence="8" key="1">
    <citation type="submission" date="2021-03" db="EMBL/GenBank/DDBJ databases">
        <title>Complete Genome of Pseudoalteromonas xiamenensis STKMTI.2, a new potential marine bacterium producing anti-Vibrio compounds.</title>
        <authorList>
            <person name="Handayani D.P."/>
            <person name="Isnansetyo A."/>
            <person name="Istiqomah I."/>
            <person name="Jumina J."/>
        </authorList>
    </citation>
    <scope>NUCLEOTIDE SEQUENCE</scope>
    <source>
        <strain evidence="8">STKMTI.2</strain>
    </source>
</reference>
<evidence type="ECO:0000256" key="5">
    <source>
        <dbReference type="ARBA" id="ARBA00022982"/>
    </source>
</evidence>
<accession>A0A975DIE7</accession>
<dbReference type="PANTHER" id="PTHR36118">
    <property type="entry name" value="ION-TRANSLOCATING OXIDOREDUCTASE COMPLEX SUBUNIT G"/>
    <property type="match status" value="1"/>
</dbReference>
<evidence type="ECO:0000259" key="7">
    <source>
        <dbReference type="SMART" id="SM00900"/>
    </source>
</evidence>
<keyword evidence="3" id="KW-0285">Flavoprotein</keyword>
<evidence type="ECO:0000256" key="6">
    <source>
        <dbReference type="SAM" id="SignalP"/>
    </source>
</evidence>